<evidence type="ECO:0000256" key="1">
    <source>
        <dbReference type="SAM" id="Phobius"/>
    </source>
</evidence>
<sequence length="116" mass="13441">MERKFTFIHTIATGAVFSALSFWYGSCLDENQLVKSSVVSLRTFAALIQVPHLPLSLIKIDPNFVVEQAARESSQTKQDWYAEMWRRRDEEHEAKERQLLDDFSSWSRDEDSTAAK</sequence>
<keyword evidence="3" id="KW-1185">Reference proteome</keyword>
<protein>
    <submittedName>
        <fullName evidence="2">Uncharacterized protein</fullName>
    </submittedName>
</protein>
<reference evidence="2" key="1">
    <citation type="submission" date="2023-05" db="EMBL/GenBank/DDBJ databases">
        <title>Nepenthes gracilis genome sequencing.</title>
        <authorList>
            <person name="Fukushima K."/>
        </authorList>
    </citation>
    <scope>NUCLEOTIDE SEQUENCE</scope>
    <source>
        <strain evidence="2">SING2019-196</strain>
    </source>
</reference>
<keyword evidence="1" id="KW-0472">Membrane</keyword>
<proteinExistence type="predicted"/>
<evidence type="ECO:0000313" key="2">
    <source>
        <dbReference type="EMBL" id="GMH15048.1"/>
    </source>
</evidence>
<dbReference type="Proteomes" id="UP001279734">
    <property type="component" value="Unassembled WGS sequence"/>
</dbReference>
<evidence type="ECO:0000313" key="3">
    <source>
        <dbReference type="Proteomes" id="UP001279734"/>
    </source>
</evidence>
<organism evidence="2 3">
    <name type="scientific">Nepenthes gracilis</name>
    <name type="common">Slender pitcher plant</name>
    <dbReference type="NCBI Taxonomy" id="150966"/>
    <lineage>
        <taxon>Eukaryota</taxon>
        <taxon>Viridiplantae</taxon>
        <taxon>Streptophyta</taxon>
        <taxon>Embryophyta</taxon>
        <taxon>Tracheophyta</taxon>
        <taxon>Spermatophyta</taxon>
        <taxon>Magnoliopsida</taxon>
        <taxon>eudicotyledons</taxon>
        <taxon>Gunneridae</taxon>
        <taxon>Pentapetalae</taxon>
        <taxon>Caryophyllales</taxon>
        <taxon>Nepenthaceae</taxon>
        <taxon>Nepenthes</taxon>
    </lineage>
</organism>
<gene>
    <name evidence="2" type="ORF">Nepgr_016889</name>
</gene>
<comment type="caution">
    <text evidence="2">The sequence shown here is derived from an EMBL/GenBank/DDBJ whole genome shotgun (WGS) entry which is preliminary data.</text>
</comment>
<dbReference type="AlphaFoldDB" id="A0AAD3SNF3"/>
<feature type="transmembrane region" description="Helical" evidence="1">
    <location>
        <begin position="7"/>
        <end position="25"/>
    </location>
</feature>
<keyword evidence="1" id="KW-0812">Transmembrane</keyword>
<keyword evidence="1" id="KW-1133">Transmembrane helix</keyword>
<dbReference type="EMBL" id="BSYO01000014">
    <property type="protein sequence ID" value="GMH15048.1"/>
    <property type="molecule type" value="Genomic_DNA"/>
</dbReference>
<name>A0AAD3SNF3_NEPGR</name>
<accession>A0AAD3SNF3</accession>